<evidence type="ECO:0000313" key="3">
    <source>
        <dbReference type="Proteomes" id="UP000676409"/>
    </source>
</evidence>
<gene>
    <name evidence="2" type="primary">hfaA</name>
    <name evidence="2" type="ORF">KCG34_08430</name>
</gene>
<feature type="chain" id="PRO_5036708804" evidence="1">
    <location>
        <begin position="25"/>
        <end position="139"/>
    </location>
</feature>
<protein>
    <submittedName>
        <fullName evidence="2">Holdfast anchoring protein HfaA</fullName>
    </submittedName>
</protein>
<name>A0A975G2U9_9CAUL</name>
<dbReference type="NCBIfam" id="NF037934">
    <property type="entry name" value="holdfast_HfaA"/>
    <property type="match status" value="1"/>
</dbReference>
<dbReference type="Proteomes" id="UP000676409">
    <property type="component" value="Chromosome"/>
</dbReference>
<dbReference type="EMBL" id="CP073078">
    <property type="protein sequence ID" value="QUD89875.1"/>
    <property type="molecule type" value="Genomic_DNA"/>
</dbReference>
<dbReference type="AlphaFoldDB" id="A0A975G2U9"/>
<evidence type="ECO:0000256" key="1">
    <source>
        <dbReference type="SAM" id="SignalP"/>
    </source>
</evidence>
<proteinExistence type="predicted"/>
<keyword evidence="1" id="KW-0732">Signal</keyword>
<evidence type="ECO:0000313" key="2">
    <source>
        <dbReference type="EMBL" id="QUD89875.1"/>
    </source>
</evidence>
<keyword evidence="3" id="KW-1185">Reference proteome</keyword>
<feature type="signal peptide" evidence="1">
    <location>
        <begin position="1"/>
        <end position="24"/>
    </location>
</feature>
<accession>A0A975G2U9</accession>
<reference evidence="2" key="1">
    <citation type="submission" date="2021-04" db="EMBL/GenBank/DDBJ databases">
        <title>The complete genome sequence of Caulobacter sp. S6.</title>
        <authorList>
            <person name="Tang Y."/>
            <person name="Ouyang W."/>
            <person name="Liu Q."/>
            <person name="Huang B."/>
            <person name="Guo Z."/>
            <person name="Lei P."/>
        </authorList>
    </citation>
    <scope>NUCLEOTIDE SEQUENCE</scope>
    <source>
        <strain evidence="2">S6</strain>
    </source>
</reference>
<dbReference type="RefSeq" id="WP_211939926.1">
    <property type="nucleotide sequence ID" value="NZ_CP073078.1"/>
</dbReference>
<sequence length="139" mass="13314">MATLDIGRAVLALIALAAPSAGLAQTMSTNSATFNAGWNRTTGSENRAVDPSMADANGNLVVVNGLIQGGSSSSAFSNAGGAATAFAGVGGSASASASASAIGNNLNVVVQGNNNTVVVNSTQTNTGNVTATTSANGNP</sequence>
<organism evidence="2 3">
    <name type="scientific">Phenylobacterium montanum</name>
    <dbReference type="NCBI Taxonomy" id="2823693"/>
    <lineage>
        <taxon>Bacteria</taxon>
        <taxon>Pseudomonadati</taxon>
        <taxon>Pseudomonadota</taxon>
        <taxon>Alphaproteobacteria</taxon>
        <taxon>Caulobacterales</taxon>
        <taxon>Caulobacteraceae</taxon>
        <taxon>Phenylobacterium</taxon>
    </lineage>
</organism>
<dbReference type="InterPro" id="IPR049851">
    <property type="entry name" value="Holdfast_HfaA"/>
</dbReference>
<dbReference type="KEGG" id="caul:KCG34_08430"/>